<dbReference type="GO" id="GO:0005634">
    <property type="term" value="C:nucleus"/>
    <property type="evidence" value="ECO:0007669"/>
    <property type="project" value="UniProtKB-SubCell"/>
</dbReference>
<comment type="similarity">
    <text evidence="2">Belongs to the exportin family.</text>
</comment>
<keyword evidence="3" id="KW-0813">Transport</keyword>
<dbReference type="InterPro" id="IPR016024">
    <property type="entry name" value="ARM-type_fold"/>
</dbReference>
<dbReference type="InterPro" id="IPR011989">
    <property type="entry name" value="ARM-like"/>
</dbReference>
<keyword evidence="4" id="KW-0653">Protein transport</keyword>
<evidence type="ECO:0000256" key="1">
    <source>
        <dbReference type="ARBA" id="ARBA00004123"/>
    </source>
</evidence>
<dbReference type="SMART" id="SM00913">
    <property type="entry name" value="IBN_N"/>
    <property type="match status" value="1"/>
</dbReference>
<dbReference type="InterPro" id="IPR041235">
    <property type="entry name" value="Exp1_repeat_2"/>
</dbReference>
<dbReference type="Pfam" id="PF03810">
    <property type="entry name" value="IBN_N"/>
    <property type="match status" value="1"/>
</dbReference>
<feature type="domain" description="Importin N-terminal" evidence="6">
    <location>
        <begin position="48"/>
        <end position="114"/>
    </location>
</feature>
<dbReference type="PANTHER" id="PTHR11223">
    <property type="entry name" value="EXPORTIN 1/5"/>
    <property type="match status" value="1"/>
</dbReference>
<reference evidence="7" key="1">
    <citation type="submission" date="2018-10" db="EMBL/GenBank/DDBJ databases">
        <title>Transcriptome assembly of Aceria tosichella (Wheat curl mite) Type 2.</title>
        <authorList>
            <person name="Scully E.D."/>
            <person name="Geib S.M."/>
            <person name="Palmer N.A."/>
            <person name="Gupta A.K."/>
            <person name="Sarath G."/>
            <person name="Tatineni S."/>
        </authorList>
    </citation>
    <scope>NUCLEOTIDE SEQUENCE</scope>
    <source>
        <strain evidence="7">LincolnNE</strain>
    </source>
</reference>
<evidence type="ECO:0000259" key="6">
    <source>
        <dbReference type="PROSITE" id="PS50166"/>
    </source>
</evidence>
<dbReference type="SMART" id="SM01102">
    <property type="entry name" value="CRM1_C"/>
    <property type="match status" value="1"/>
</dbReference>
<dbReference type="InterPro" id="IPR013598">
    <property type="entry name" value="Exportin-1/Importin-b-like"/>
</dbReference>
<comment type="subcellular location">
    <subcellularLocation>
        <location evidence="1">Nucleus</location>
    </subcellularLocation>
</comment>
<dbReference type="GO" id="GO:0005737">
    <property type="term" value="C:cytoplasm"/>
    <property type="evidence" value="ECO:0007669"/>
    <property type="project" value="TreeGrafter"/>
</dbReference>
<evidence type="ECO:0000256" key="3">
    <source>
        <dbReference type="ARBA" id="ARBA00022448"/>
    </source>
</evidence>
<name>A0A6G1SHJ7_9ACAR</name>
<evidence type="ECO:0000313" key="7">
    <source>
        <dbReference type="EMBL" id="MDE49647.1"/>
    </source>
</evidence>
<dbReference type="InterPro" id="IPR040485">
    <property type="entry name" value="XPO1_repeat_3"/>
</dbReference>
<accession>A0A6G1SHJ7</accession>
<dbReference type="PANTHER" id="PTHR11223:SF2">
    <property type="entry name" value="EXPORTIN-1"/>
    <property type="match status" value="1"/>
</dbReference>
<dbReference type="Pfam" id="PF18787">
    <property type="entry name" value="CRM1_repeat_3"/>
    <property type="match status" value="1"/>
</dbReference>
<dbReference type="InterPro" id="IPR045065">
    <property type="entry name" value="XPO1/5"/>
</dbReference>
<dbReference type="GO" id="GO:0000056">
    <property type="term" value="P:ribosomal small subunit export from nucleus"/>
    <property type="evidence" value="ECO:0007669"/>
    <property type="project" value="TreeGrafter"/>
</dbReference>
<dbReference type="EMBL" id="GGYP01004876">
    <property type="protein sequence ID" value="MDE49647.1"/>
    <property type="molecule type" value="Transcribed_RNA"/>
</dbReference>
<sequence length="1066" mass="122970">MTAMNNSVAALEEAGKKLLDMNERLDINLLDFVVKAMYAGDAMQQKVAQNVLTQLKENPDSWMKVDAILQYAKNQETKYFALQILENLIKTRWNALPSVQTAGIKTFIIDLIIKTSSDSATVEREKFYLTKLNMVLVQILKREWPKRWPTFISDIVGASKSNESLCQNNMNILKLLSEEVFDFSSGQLTQAKTKYLKDTMCHEFSKIFQLCTYIMDTSPSENLVQSTLETLLPFLNWIPEVYIFETTLIDTLTIRFLQEPRFRNITLQCLTEIAAIKNSAQEHVFLKLFSQTMDKLEIIIPRVASLKDAYAKGTDDEQKFIQNLSLFLCTYLKEHGQYLERSPECSHKLNIALNYLIQISEVEEVEIFKICLEYWNSFAYRLYQAKSNSVPMIQLESTMYPRILSQLRYIMIGRMAKPEEVLVVENDQGEVVREFMKDTDSITLYKNMRETLVYLTHLDYADTERIMTSKLANQVNNTEWSWKALNTLCWAIGSISGAMTEEDERRFLVTVIKDLLGLCEKKRGKDNKAIIAANIMYVVGQYPRFLRAHWKFLKTVVNKLFEFMHETHDGVQDMACDTFIKISQKCRRHFVTLQPGEPAPFIDEILNNIENIICHLQPQQVHTFYEAVGCMIAAQTDEQILEQLIKKYMALPNSIWHDLVRQADINADVLKDQAAVKQLANILKTNIRACKSLGHSYFVQLKFIFMDMLQVYRVISINITTAISQNGESITNQPLIRSMRTVKKETLKLIGSWISQSTNNSLVLTNFIPPLLESVLVDYKDCAVPSAREPEVLSTMAIIVEKLNKNFISYVPPVFEAVFECTLSMISENFEDFPEHRTNFYNLLHQVVKHCFPAIISLSQQQFKLVLDSIIWAIKHTMRNVADIGHQTLYALLENFAVNEEAMQTFYQTYCLEILQHLFSVVTDPSLTAGLVQQTTVLAYIFSIIESDKIRVPLSPTQLQTGQSNVDFVKQYVKDLLKNVYSHLTDAQIDITVKGFFDLDQDISAFKDHLRDFLIQIREFSGEDDSDLFLAERELLLKSHEEEKRRRQMMVPGIINPHDIPEDMQD</sequence>
<dbReference type="InterPro" id="IPR041123">
    <property type="entry name" value="CRM1_repeat"/>
</dbReference>
<dbReference type="Pfam" id="PF18777">
    <property type="entry name" value="CRM1_repeat"/>
    <property type="match status" value="1"/>
</dbReference>
<dbReference type="GO" id="GO:0006611">
    <property type="term" value="P:protein export from nucleus"/>
    <property type="evidence" value="ECO:0007669"/>
    <property type="project" value="InterPro"/>
</dbReference>
<gene>
    <name evidence="7" type="primary">Xpo1</name>
    <name evidence="7" type="ORF">g.16363</name>
</gene>
<dbReference type="Pfam" id="PF08389">
    <property type="entry name" value="Xpo1"/>
    <property type="match status" value="1"/>
</dbReference>
<evidence type="ECO:0000256" key="5">
    <source>
        <dbReference type="ARBA" id="ARBA00023242"/>
    </source>
</evidence>
<dbReference type="GO" id="GO:0031267">
    <property type="term" value="F:small GTPase binding"/>
    <property type="evidence" value="ECO:0007669"/>
    <property type="project" value="InterPro"/>
</dbReference>
<keyword evidence="5" id="KW-0539">Nucleus</keyword>
<dbReference type="InterPro" id="IPR014877">
    <property type="entry name" value="XPO1_C_dom"/>
</dbReference>
<evidence type="ECO:0000256" key="4">
    <source>
        <dbReference type="ARBA" id="ARBA00022927"/>
    </source>
</evidence>
<dbReference type="Pfam" id="PF18784">
    <property type="entry name" value="CRM1_repeat_2"/>
    <property type="match status" value="1"/>
</dbReference>
<dbReference type="GO" id="GO:0005049">
    <property type="term" value="F:nuclear export signal receptor activity"/>
    <property type="evidence" value="ECO:0007669"/>
    <property type="project" value="InterPro"/>
</dbReference>
<dbReference type="InterPro" id="IPR001494">
    <property type="entry name" value="Importin-beta_N"/>
</dbReference>
<dbReference type="PROSITE" id="PS50166">
    <property type="entry name" value="IMPORTIN_B_NT"/>
    <property type="match status" value="1"/>
</dbReference>
<dbReference type="Pfam" id="PF08767">
    <property type="entry name" value="CRM1_C"/>
    <property type="match status" value="1"/>
</dbReference>
<dbReference type="FunFam" id="1.25.10.10:FF:000022">
    <property type="entry name" value="protein EXPORTIN 1A"/>
    <property type="match status" value="1"/>
</dbReference>
<proteinExistence type="inferred from homology"/>
<evidence type="ECO:0000256" key="2">
    <source>
        <dbReference type="ARBA" id="ARBA00009466"/>
    </source>
</evidence>
<dbReference type="Gene3D" id="1.25.10.10">
    <property type="entry name" value="Leucine-rich Repeat Variant"/>
    <property type="match status" value="1"/>
</dbReference>
<dbReference type="GO" id="GO:0000055">
    <property type="term" value="P:ribosomal large subunit export from nucleus"/>
    <property type="evidence" value="ECO:0007669"/>
    <property type="project" value="TreeGrafter"/>
</dbReference>
<protein>
    <submittedName>
        <fullName evidence="7">Exportin-1</fullName>
    </submittedName>
</protein>
<dbReference type="SUPFAM" id="SSF48371">
    <property type="entry name" value="ARM repeat"/>
    <property type="match status" value="1"/>
</dbReference>
<organism evidence="7">
    <name type="scientific">Aceria tosichella</name>
    <name type="common">wheat curl mite</name>
    <dbReference type="NCBI Taxonomy" id="561515"/>
    <lineage>
        <taxon>Eukaryota</taxon>
        <taxon>Metazoa</taxon>
        <taxon>Ecdysozoa</taxon>
        <taxon>Arthropoda</taxon>
        <taxon>Chelicerata</taxon>
        <taxon>Arachnida</taxon>
        <taxon>Acari</taxon>
        <taxon>Acariformes</taxon>
        <taxon>Trombidiformes</taxon>
        <taxon>Prostigmata</taxon>
        <taxon>Eupodina</taxon>
        <taxon>Eriophyoidea</taxon>
        <taxon>Eriophyidae</taxon>
        <taxon>Eriophyinae</taxon>
        <taxon>Aceriini</taxon>
        <taxon>Aceria</taxon>
    </lineage>
</organism>
<dbReference type="AlphaFoldDB" id="A0A6G1SHJ7"/>